<dbReference type="InterPro" id="IPR001789">
    <property type="entry name" value="Sig_transdc_resp-reg_receiver"/>
</dbReference>
<protein>
    <recommendedName>
        <fullName evidence="2">Response regulatory domain-containing protein</fullName>
    </recommendedName>
</protein>
<reference evidence="3 4" key="1">
    <citation type="submission" date="2017-07" db="EMBL/GenBank/DDBJ databases">
        <title>Flavobacterium cyanobacteriorum sp. nov., isolated from cyanobacterial aggregates in a eutrophic lake.</title>
        <authorList>
            <person name="Cai H."/>
        </authorList>
    </citation>
    <scope>NUCLEOTIDE SEQUENCE [LARGE SCALE GENOMIC DNA]</scope>
    <source>
        <strain evidence="3 4">TH021</strain>
    </source>
</reference>
<dbReference type="Gene3D" id="3.40.50.2300">
    <property type="match status" value="1"/>
</dbReference>
<dbReference type="Proteomes" id="UP000216605">
    <property type="component" value="Unassembled WGS sequence"/>
</dbReference>
<feature type="modified residue" description="4-aspartylphosphate" evidence="1">
    <location>
        <position position="62"/>
    </location>
</feature>
<accession>A0A255Z2G1</accession>
<comment type="caution">
    <text evidence="3">The sequence shown here is derived from an EMBL/GenBank/DDBJ whole genome shotgun (WGS) entry which is preliminary data.</text>
</comment>
<dbReference type="PANTHER" id="PTHR44520">
    <property type="entry name" value="RESPONSE REGULATOR RCP1-RELATED"/>
    <property type="match status" value="1"/>
</dbReference>
<keyword evidence="4" id="KW-1185">Reference proteome</keyword>
<dbReference type="EMBL" id="NOXV01000281">
    <property type="protein sequence ID" value="OYQ35658.1"/>
    <property type="molecule type" value="Genomic_DNA"/>
</dbReference>
<organism evidence="3 4">
    <name type="scientific">Flavobacterium cyanobacteriorum</name>
    <dbReference type="NCBI Taxonomy" id="2022802"/>
    <lineage>
        <taxon>Bacteria</taxon>
        <taxon>Pseudomonadati</taxon>
        <taxon>Bacteroidota</taxon>
        <taxon>Flavobacteriia</taxon>
        <taxon>Flavobacteriales</taxon>
        <taxon>Flavobacteriaceae</taxon>
        <taxon>Flavobacterium</taxon>
    </lineage>
</organism>
<evidence type="ECO:0000256" key="1">
    <source>
        <dbReference type="PROSITE-ProRule" id="PRU00169"/>
    </source>
</evidence>
<feature type="domain" description="Response regulatory" evidence="2">
    <location>
        <begin position="7"/>
        <end position="132"/>
    </location>
</feature>
<evidence type="ECO:0000313" key="3">
    <source>
        <dbReference type="EMBL" id="OYQ35658.1"/>
    </source>
</evidence>
<dbReference type="InterPro" id="IPR011006">
    <property type="entry name" value="CheY-like_superfamily"/>
</dbReference>
<sequence>MNKKLNLIMLVDDNKIDNFFHEIVIKKFNPEINVLAKESGQEALDYLNKPNNTELPDMIFLDINMPGMDGWEFLEHYKALDKSIHHSVIVVMLTTSANPDDMEYASKHNVIAEFRTKPLTLEMLKELVNNLMV</sequence>
<proteinExistence type="predicted"/>
<name>A0A255Z2G1_9FLAO</name>
<evidence type="ECO:0000313" key="4">
    <source>
        <dbReference type="Proteomes" id="UP000216605"/>
    </source>
</evidence>
<dbReference type="AlphaFoldDB" id="A0A255Z2G1"/>
<dbReference type="SMART" id="SM00448">
    <property type="entry name" value="REC"/>
    <property type="match status" value="1"/>
</dbReference>
<keyword evidence="1" id="KW-0597">Phosphoprotein</keyword>
<dbReference type="SUPFAM" id="SSF52172">
    <property type="entry name" value="CheY-like"/>
    <property type="match status" value="1"/>
</dbReference>
<dbReference type="PROSITE" id="PS50110">
    <property type="entry name" value="RESPONSE_REGULATORY"/>
    <property type="match status" value="1"/>
</dbReference>
<dbReference type="InterPro" id="IPR052893">
    <property type="entry name" value="TCS_response_regulator"/>
</dbReference>
<dbReference type="Pfam" id="PF00072">
    <property type="entry name" value="Response_reg"/>
    <property type="match status" value="1"/>
</dbReference>
<evidence type="ECO:0000259" key="2">
    <source>
        <dbReference type="PROSITE" id="PS50110"/>
    </source>
</evidence>
<gene>
    <name evidence="3" type="ORF">CHU92_10620</name>
</gene>
<dbReference type="OrthoDB" id="673128at2"/>
<dbReference type="GO" id="GO:0000160">
    <property type="term" value="P:phosphorelay signal transduction system"/>
    <property type="evidence" value="ECO:0007669"/>
    <property type="project" value="InterPro"/>
</dbReference>
<dbReference type="RefSeq" id="WP_094415391.1">
    <property type="nucleotide sequence ID" value="NZ_NOXV01000281.1"/>
</dbReference>
<dbReference type="PANTHER" id="PTHR44520:SF2">
    <property type="entry name" value="RESPONSE REGULATOR RCP1"/>
    <property type="match status" value="1"/>
</dbReference>